<dbReference type="Proteomes" id="UP000008207">
    <property type="component" value="Chromosome"/>
</dbReference>
<dbReference type="InterPro" id="IPR021445">
    <property type="entry name" value="DUF3095"/>
</dbReference>
<organism evidence="1 2">
    <name type="scientific">Methylobacterium nodulans (strain LMG 21967 / CNCM I-2342 / ORS 2060)</name>
    <dbReference type="NCBI Taxonomy" id="460265"/>
    <lineage>
        <taxon>Bacteria</taxon>
        <taxon>Pseudomonadati</taxon>
        <taxon>Pseudomonadota</taxon>
        <taxon>Alphaproteobacteria</taxon>
        <taxon>Hyphomicrobiales</taxon>
        <taxon>Methylobacteriaceae</taxon>
        <taxon>Methylobacterium</taxon>
    </lineage>
</organism>
<dbReference type="EMBL" id="CP001349">
    <property type="protein sequence ID" value="ACL55208.1"/>
    <property type="molecule type" value="Genomic_DNA"/>
</dbReference>
<dbReference type="STRING" id="460265.Mnod_0162"/>
<sequence length="393" mass="41105">MAAGTMSRVGGGDGSGAGFRYAAIAPITDFQRVLDESVYRPVPDAWWVAMTDVVESTAAIAAGRYKAVNFAGAAAIAALRNALRGRDIPFVFGGDGASLLLAPDEVETARAALAATVAWVRAEMGLTLRAALVPVSAIREAGCDLQVARYAPSPHVAYAMMTGGGLAFAERALKRGLYAVPPADGARPDLTGLSCRFSPARARHGMVLSVIVVGAEGADPGATRAVIAEVLRLVAAAPAMGRPLPEGGPPLRWPPEGLAHEVRAGGAPRGLRRIALLLRTLAALLIFRLHVPVGRFSPDRYLCELVANADFQKYDDGLRMTLDCDAATADAIEARLRAAEAAGLVRYGLHRQAAALTTCITPVPSESNHVHFIDGEDGGYTRAARMLKAKAAA</sequence>
<gene>
    <name evidence="1" type="ordered locus">Mnod_0162</name>
</gene>
<protein>
    <recommendedName>
        <fullName evidence="3">Adenylate cyclase protein</fullName>
    </recommendedName>
</protein>
<evidence type="ECO:0008006" key="3">
    <source>
        <dbReference type="Google" id="ProtNLM"/>
    </source>
</evidence>
<name>B8IUG3_METNO</name>
<dbReference type="Pfam" id="PF11294">
    <property type="entry name" value="DUF3095"/>
    <property type="match status" value="1"/>
</dbReference>
<dbReference type="RefSeq" id="WP_015926921.1">
    <property type="nucleotide sequence ID" value="NC_011894.1"/>
</dbReference>
<keyword evidence="2" id="KW-1185">Reference proteome</keyword>
<dbReference type="eggNOG" id="ENOG502Z8NV">
    <property type="taxonomic scope" value="Bacteria"/>
</dbReference>
<evidence type="ECO:0000313" key="1">
    <source>
        <dbReference type="EMBL" id="ACL55208.1"/>
    </source>
</evidence>
<reference evidence="1 2" key="1">
    <citation type="submission" date="2009-01" db="EMBL/GenBank/DDBJ databases">
        <title>Complete sequence of chromosome of Methylobacterium nodulans ORS 2060.</title>
        <authorList>
            <consortium name="US DOE Joint Genome Institute"/>
            <person name="Lucas S."/>
            <person name="Copeland A."/>
            <person name="Lapidus A."/>
            <person name="Glavina del Rio T."/>
            <person name="Dalin E."/>
            <person name="Tice H."/>
            <person name="Bruce D."/>
            <person name="Goodwin L."/>
            <person name="Pitluck S."/>
            <person name="Sims D."/>
            <person name="Brettin T."/>
            <person name="Detter J.C."/>
            <person name="Han C."/>
            <person name="Larimer F."/>
            <person name="Land M."/>
            <person name="Hauser L."/>
            <person name="Kyrpides N."/>
            <person name="Ivanova N."/>
            <person name="Marx C.J."/>
            <person name="Richardson P."/>
        </authorList>
    </citation>
    <scope>NUCLEOTIDE SEQUENCE [LARGE SCALE GENOMIC DNA]</scope>
    <source>
        <strain evidence="2">LMG 21967 / CNCM I-2342 / ORS 2060</strain>
    </source>
</reference>
<dbReference type="HOGENOM" id="CLU_724956_0_0_5"/>
<accession>B8IUG3</accession>
<dbReference type="AlphaFoldDB" id="B8IUG3"/>
<proteinExistence type="predicted"/>
<dbReference type="KEGG" id="mno:Mnod_0162"/>
<evidence type="ECO:0000313" key="2">
    <source>
        <dbReference type="Proteomes" id="UP000008207"/>
    </source>
</evidence>
<dbReference type="OrthoDB" id="5342145at2"/>